<evidence type="ECO:0000256" key="2">
    <source>
        <dbReference type="ARBA" id="ARBA00010701"/>
    </source>
</evidence>
<dbReference type="InterPro" id="IPR000734">
    <property type="entry name" value="TAG_lipase"/>
</dbReference>
<dbReference type="InterPro" id="IPR029058">
    <property type="entry name" value="AB_hydrolase_fold"/>
</dbReference>
<reference evidence="6" key="2">
    <citation type="submission" date="2023-05" db="EMBL/GenBank/DDBJ databases">
        <authorList>
            <person name="Fouks B."/>
        </authorList>
    </citation>
    <scope>NUCLEOTIDE SEQUENCE</scope>
    <source>
        <strain evidence="6">Stay&amp;Tobe</strain>
        <tissue evidence="6">Testes</tissue>
    </source>
</reference>
<comment type="subcellular location">
    <subcellularLocation>
        <location evidence="1">Secreted</location>
    </subcellularLocation>
</comment>
<dbReference type="AlphaFoldDB" id="A0AAD7ZSR3"/>
<dbReference type="SUPFAM" id="SSF53474">
    <property type="entry name" value="alpha/beta-Hydrolases"/>
    <property type="match status" value="1"/>
</dbReference>
<dbReference type="GO" id="GO:0005615">
    <property type="term" value="C:extracellular space"/>
    <property type="evidence" value="ECO:0007669"/>
    <property type="project" value="TreeGrafter"/>
</dbReference>
<dbReference type="GO" id="GO:0017171">
    <property type="term" value="F:serine hydrolase activity"/>
    <property type="evidence" value="ECO:0007669"/>
    <property type="project" value="TreeGrafter"/>
</dbReference>
<dbReference type="EMBL" id="JASPKZ010007270">
    <property type="protein sequence ID" value="KAJ9585452.1"/>
    <property type="molecule type" value="Genomic_DNA"/>
</dbReference>
<dbReference type="GO" id="GO:0016298">
    <property type="term" value="F:lipase activity"/>
    <property type="evidence" value="ECO:0007669"/>
    <property type="project" value="InterPro"/>
</dbReference>
<dbReference type="Gene3D" id="3.40.50.1820">
    <property type="entry name" value="alpha/beta hydrolase"/>
    <property type="match status" value="1"/>
</dbReference>
<accession>A0AAD7ZSR3</accession>
<proteinExistence type="inferred from homology"/>
<keyword evidence="7" id="KW-1185">Reference proteome</keyword>
<comment type="similarity">
    <text evidence="2 4">Belongs to the AB hydrolase superfamily. Lipase family.</text>
</comment>
<evidence type="ECO:0000256" key="3">
    <source>
        <dbReference type="ARBA" id="ARBA00022525"/>
    </source>
</evidence>
<protein>
    <recommendedName>
        <fullName evidence="5">Lipase domain-containing protein</fullName>
    </recommendedName>
</protein>
<sequence length="204" mass="22319">MSRVHVIGFSLGAHVAGIASNTVQTSLGPRLGRITGLDPGLPLFATLNDAWKLDSEDANFVDAIHTNAGVFGKIENLGHVDFFLNGGSFQPACAQHRNPPLCSHLLAPIYFAESLDTELGFWGSPCSSIWYLLVGWCSDTNVPEDQKVLMGEYCNEDTRGIFYLRTSDTSPYALGRKYSLLRKGTLHTNSKTTASSYSTIDCFY</sequence>
<dbReference type="PRINTS" id="PR00821">
    <property type="entry name" value="TAGLIPASE"/>
</dbReference>
<evidence type="ECO:0000259" key="5">
    <source>
        <dbReference type="Pfam" id="PF00151"/>
    </source>
</evidence>
<dbReference type="Proteomes" id="UP001233999">
    <property type="component" value="Unassembled WGS sequence"/>
</dbReference>
<evidence type="ECO:0000256" key="1">
    <source>
        <dbReference type="ARBA" id="ARBA00004613"/>
    </source>
</evidence>
<dbReference type="PANTHER" id="PTHR11610:SF151">
    <property type="entry name" value="PHOSPHOLIPASE A1 MEMBER A-LIKE PROTEIN"/>
    <property type="match status" value="1"/>
</dbReference>
<name>A0AAD7ZSR3_DIPPU</name>
<dbReference type="GO" id="GO:0016042">
    <property type="term" value="P:lipid catabolic process"/>
    <property type="evidence" value="ECO:0007669"/>
    <property type="project" value="TreeGrafter"/>
</dbReference>
<reference evidence="6" key="1">
    <citation type="journal article" date="2023" name="IScience">
        <title>Live-bearing cockroach genome reveals convergent evolutionary mechanisms linked to viviparity in insects and beyond.</title>
        <authorList>
            <person name="Fouks B."/>
            <person name="Harrison M.C."/>
            <person name="Mikhailova A.A."/>
            <person name="Marchal E."/>
            <person name="English S."/>
            <person name="Carruthers M."/>
            <person name="Jennings E.C."/>
            <person name="Chiamaka E.L."/>
            <person name="Frigard R.A."/>
            <person name="Pippel M."/>
            <person name="Attardo G.M."/>
            <person name="Benoit J.B."/>
            <person name="Bornberg-Bauer E."/>
            <person name="Tobe S.S."/>
        </authorList>
    </citation>
    <scope>NUCLEOTIDE SEQUENCE</scope>
    <source>
        <strain evidence="6">Stay&amp;Tobe</strain>
    </source>
</reference>
<evidence type="ECO:0000256" key="4">
    <source>
        <dbReference type="RuleBase" id="RU004262"/>
    </source>
</evidence>
<keyword evidence="3" id="KW-0964">Secreted</keyword>
<comment type="caution">
    <text evidence="6">The sequence shown here is derived from an EMBL/GenBank/DDBJ whole genome shotgun (WGS) entry which is preliminary data.</text>
</comment>
<dbReference type="Pfam" id="PF00151">
    <property type="entry name" value="Lipase"/>
    <property type="match status" value="1"/>
</dbReference>
<evidence type="ECO:0000313" key="7">
    <source>
        <dbReference type="Proteomes" id="UP001233999"/>
    </source>
</evidence>
<organism evidence="6 7">
    <name type="scientific">Diploptera punctata</name>
    <name type="common">Pacific beetle cockroach</name>
    <dbReference type="NCBI Taxonomy" id="6984"/>
    <lineage>
        <taxon>Eukaryota</taxon>
        <taxon>Metazoa</taxon>
        <taxon>Ecdysozoa</taxon>
        <taxon>Arthropoda</taxon>
        <taxon>Hexapoda</taxon>
        <taxon>Insecta</taxon>
        <taxon>Pterygota</taxon>
        <taxon>Neoptera</taxon>
        <taxon>Polyneoptera</taxon>
        <taxon>Dictyoptera</taxon>
        <taxon>Blattodea</taxon>
        <taxon>Blaberoidea</taxon>
        <taxon>Blaberidae</taxon>
        <taxon>Diplopterinae</taxon>
        <taxon>Diploptera</taxon>
    </lineage>
</organism>
<feature type="domain" description="Lipase" evidence="5">
    <location>
        <begin position="2"/>
        <end position="172"/>
    </location>
</feature>
<dbReference type="InterPro" id="IPR013818">
    <property type="entry name" value="Lipase"/>
</dbReference>
<evidence type="ECO:0000313" key="6">
    <source>
        <dbReference type="EMBL" id="KAJ9585452.1"/>
    </source>
</evidence>
<dbReference type="PANTHER" id="PTHR11610">
    <property type="entry name" value="LIPASE"/>
    <property type="match status" value="1"/>
</dbReference>
<gene>
    <name evidence="6" type="ORF">L9F63_002760</name>
</gene>